<accession>A0A9N9E0K9</accession>
<evidence type="ECO:0000313" key="2">
    <source>
        <dbReference type="EMBL" id="CAG8655208.1"/>
    </source>
</evidence>
<dbReference type="EMBL" id="CAJVPP010004774">
    <property type="protein sequence ID" value="CAG8655208.1"/>
    <property type="molecule type" value="Genomic_DNA"/>
</dbReference>
<feature type="non-terminal residue" evidence="2">
    <location>
        <position position="173"/>
    </location>
</feature>
<dbReference type="Pfam" id="PF08241">
    <property type="entry name" value="Methyltransf_11"/>
    <property type="match status" value="1"/>
</dbReference>
<proteinExistence type="predicted"/>
<name>A0A9N9E0K9_FUNMO</name>
<dbReference type="InterPro" id="IPR029063">
    <property type="entry name" value="SAM-dependent_MTases_sf"/>
</dbReference>
<organism evidence="2 3">
    <name type="scientific">Funneliformis mosseae</name>
    <name type="common">Endomycorrhizal fungus</name>
    <name type="synonym">Glomus mosseae</name>
    <dbReference type="NCBI Taxonomy" id="27381"/>
    <lineage>
        <taxon>Eukaryota</taxon>
        <taxon>Fungi</taxon>
        <taxon>Fungi incertae sedis</taxon>
        <taxon>Mucoromycota</taxon>
        <taxon>Glomeromycotina</taxon>
        <taxon>Glomeromycetes</taxon>
        <taxon>Glomerales</taxon>
        <taxon>Glomeraceae</taxon>
        <taxon>Funneliformis</taxon>
    </lineage>
</organism>
<sequence>DILEGLPFADESFDFIFQRFLVGSIPKDKWKSVIEELTRMLKPGGYLELMESNLPERLGPTSFIIANAVNTLFEQRGLETKIVSKLKSYIEQQGQFEEIKDEIKLLSGGAEAGKLGQVFIEDVMGAYKNIEVVLLPILQITPEEYKNYLKITKEEWLENNSSVRLIRVYARKI</sequence>
<keyword evidence="3" id="KW-1185">Reference proteome</keyword>
<dbReference type="Gene3D" id="3.40.50.150">
    <property type="entry name" value="Vaccinia Virus protein VP39"/>
    <property type="match status" value="1"/>
</dbReference>
<dbReference type="Proteomes" id="UP000789375">
    <property type="component" value="Unassembled WGS sequence"/>
</dbReference>
<dbReference type="CDD" id="cd02440">
    <property type="entry name" value="AdoMet_MTases"/>
    <property type="match status" value="1"/>
</dbReference>
<gene>
    <name evidence="2" type="ORF">FMOSSE_LOCUS11667</name>
</gene>
<comment type="caution">
    <text evidence="2">The sequence shown here is derived from an EMBL/GenBank/DDBJ whole genome shotgun (WGS) entry which is preliminary data.</text>
</comment>
<protein>
    <submittedName>
        <fullName evidence="2">5536_t:CDS:1</fullName>
    </submittedName>
</protein>
<dbReference type="AlphaFoldDB" id="A0A9N9E0K9"/>
<dbReference type="InterPro" id="IPR013216">
    <property type="entry name" value="Methyltransf_11"/>
</dbReference>
<evidence type="ECO:0000313" key="3">
    <source>
        <dbReference type="Proteomes" id="UP000789375"/>
    </source>
</evidence>
<dbReference type="SUPFAM" id="SSF53335">
    <property type="entry name" value="S-adenosyl-L-methionine-dependent methyltransferases"/>
    <property type="match status" value="1"/>
</dbReference>
<reference evidence="2" key="1">
    <citation type="submission" date="2021-06" db="EMBL/GenBank/DDBJ databases">
        <authorList>
            <person name="Kallberg Y."/>
            <person name="Tangrot J."/>
            <person name="Rosling A."/>
        </authorList>
    </citation>
    <scope>NUCLEOTIDE SEQUENCE</scope>
    <source>
        <strain evidence="2">87-6 pot B 2015</strain>
    </source>
</reference>
<evidence type="ECO:0000259" key="1">
    <source>
        <dbReference type="Pfam" id="PF08241"/>
    </source>
</evidence>
<dbReference type="GO" id="GO:0008757">
    <property type="term" value="F:S-adenosylmethionine-dependent methyltransferase activity"/>
    <property type="evidence" value="ECO:0007669"/>
    <property type="project" value="InterPro"/>
</dbReference>
<feature type="domain" description="Methyltransferase type 11" evidence="1">
    <location>
        <begin position="4"/>
        <end position="47"/>
    </location>
</feature>